<dbReference type="Gene3D" id="3.20.20.70">
    <property type="entry name" value="Aldolase class I"/>
    <property type="match status" value="2"/>
</dbReference>
<dbReference type="PANTHER" id="PTHR43273">
    <property type="entry name" value="ANAEROBIC SULFATASE-MATURATING ENZYME HOMOLOG ASLB-RELATED"/>
    <property type="match status" value="1"/>
</dbReference>
<protein>
    <recommendedName>
        <fullName evidence="5">Radical SAM core domain-containing protein</fullName>
    </recommendedName>
</protein>
<proteinExistence type="predicted"/>
<dbReference type="Pfam" id="PF04055">
    <property type="entry name" value="Radical_SAM"/>
    <property type="match status" value="1"/>
</dbReference>
<dbReference type="SUPFAM" id="SSF102114">
    <property type="entry name" value="Radical SAM enzymes"/>
    <property type="match status" value="1"/>
</dbReference>
<evidence type="ECO:0000256" key="2">
    <source>
        <dbReference type="ARBA" id="ARBA00022723"/>
    </source>
</evidence>
<dbReference type="GO" id="GO:0046872">
    <property type="term" value="F:metal ion binding"/>
    <property type="evidence" value="ECO:0007669"/>
    <property type="project" value="UniProtKB-KW"/>
</dbReference>
<dbReference type="PANTHER" id="PTHR43273:SF8">
    <property type="entry name" value="RADICAL SAM DOMAIN PROTEIN"/>
    <property type="match status" value="1"/>
</dbReference>
<name>A0A381UWQ4_9ZZZZ</name>
<accession>A0A381UWQ4</accession>
<dbReference type="GO" id="GO:0051536">
    <property type="term" value="F:iron-sulfur cluster binding"/>
    <property type="evidence" value="ECO:0007669"/>
    <property type="project" value="UniProtKB-KW"/>
</dbReference>
<keyword evidence="3" id="KW-0408">Iron</keyword>
<organism evidence="6">
    <name type="scientific">marine metagenome</name>
    <dbReference type="NCBI Taxonomy" id="408172"/>
    <lineage>
        <taxon>unclassified sequences</taxon>
        <taxon>metagenomes</taxon>
        <taxon>ecological metagenomes</taxon>
    </lineage>
</organism>
<dbReference type="NCBIfam" id="NF033640">
    <property type="entry name" value="N_Twi_rSAM"/>
    <property type="match status" value="1"/>
</dbReference>
<dbReference type="GO" id="GO:0016491">
    <property type="term" value="F:oxidoreductase activity"/>
    <property type="evidence" value="ECO:0007669"/>
    <property type="project" value="InterPro"/>
</dbReference>
<dbReference type="InterPro" id="IPR007197">
    <property type="entry name" value="rSAM"/>
</dbReference>
<dbReference type="AlphaFoldDB" id="A0A381UWQ4"/>
<keyword evidence="2" id="KW-0479">Metal-binding</keyword>
<keyword evidence="1" id="KW-0949">S-adenosyl-L-methionine</keyword>
<gene>
    <name evidence="6" type="ORF">METZ01_LOCUS85426</name>
</gene>
<evidence type="ECO:0000256" key="1">
    <source>
        <dbReference type="ARBA" id="ARBA00022691"/>
    </source>
</evidence>
<keyword evidence="4" id="KW-0411">Iron-sulfur</keyword>
<sequence length="454" mass="53565">MSKDFDNVPKSKGNTLCPMPWNSINLRNNGDLRICCNTNSYSPQRGIMKKEDGTPYNAGRDDFNVARNATLLKDVRKTMMAGDWHPECERCRQEEINGIRSRREYETEDWGLSEERIHEVTEEDGTLDVEEQNIDFFDIRYGNFCNLKCRMCGPTDSHMWYSDFVKVHKKTSYNDTHETIQLTQNKKGKWETDQYDWFKNADHYWEQFDKYCTTAKKLYIVGGEPLIIAEHQESLEKLVASGNASKIQLEYNTNLTMVPNRLVHLWEQFKQIRIGVSIDGCNNVFDYQRTPAKFPAVYKHMKTLNDNPTINLKAWFAFTVTPMNVYHMPEFMKWKLEESGLDKFNPHHSPRPTITQHMCHSPKYYNIKVLPEKNKQEVVALYEEYKDWVKASDHPEKTKKHFCTVLDSTVRFMLSEDYSERWLPDFIRMTKALDETRDQNILDIVPQYKDLFDA</sequence>
<reference evidence="6" key="1">
    <citation type="submission" date="2018-05" db="EMBL/GenBank/DDBJ databases">
        <authorList>
            <person name="Lanie J.A."/>
            <person name="Ng W.-L."/>
            <person name="Kazmierczak K.M."/>
            <person name="Andrzejewski T.M."/>
            <person name="Davidsen T.M."/>
            <person name="Wayne K.J."/>
            <person name="Tettelin H."/>
            <person name="Glass J.I."/>
            <person name="Rusch D."/>
            <person name="Podicherti R."/>
            <person name="Tsui H.-C.T."/>
            <person name="Winkler M.E."/>
        </authorList>
    </citation>
    <scope>NUCLEOTIDE SEQUENCE</scope>
</reference>
<dbReference type="InterPro" id="IPR013785">
    <property type="entry name" value="Aldolase_TIM"/>
</dbReference>
<dbReference type="InterPro" id="IPR058240">
    <property type="entry name" value="rSAM_sf"/>
</dbReference>
<evidence type="ECO:0000259" key="5">
    <source>
        <dbReference type="Pfam" id="PF04055"/>
    </source>
</evidence>
<dbReference type="SFLD" id="SFLDS00029">
    <property type="entry name" value="Radical_SAM"/>
    <property type="match status" value="1"/>
</dbReference>
<evidence type="ECO:0000256" key="4">
    <source>
        <dbReference type="ARBA" id="ARBA00023014"/>
    </source>
</evidence>
<feature type="domain" description="Radical SAM core" evidence="5">
    <location>
        <begin position="141"/>
        <end position="284"/>
    </location>
</feature>
<dbReference type="InterPro" id="IPR023867">
    <property type="entry name" value="Sulphatase_maturase_rSAM"/>
</dbReference>
<evidence type="ECO:0000256" key="3">
    <source>
        <dbReference type="ARBA" id="ARBA00023004"/>
    </source>
</evidence>
<dbReference type="EMBL" id="UINC01007304">
    <property type="protein sequence ID" value="SVA32572.1"/>
    <property type="molecule type" value="Genomic_DNA"/>
</dbReference>
<dbReference type="CDD" id="cd21109">
    <property type="entry name" value="SPASM"/>
    <property type="match status" value="1"/>
</dbReference>
<evidence type="ECO:0000313" key="6">
    <source>
        <dbReference type="EMBL" id="SVA32572.1"/>
    </source>
</evidence>